<dbReference type="InterPro" id="IPR001356">
    <property type="entry name" value="HD"/>
</dbReference>
<proteinExistence type="inferred from homology"/>
<feature type="DNA-binding region" description="Homeobox" evidence="8">
    <location>
        <begin position="24"/>
        <end position="83"/>
    </location>
</feature>
<dbReference type="FunCoup" id="A0A7J7C9C0">
    <property type="interactions" value="41"/>
</dbReference>
<feature type="coiled-coil region" evidence="11">
    <location>
        <begin position="88"/>
        <end position="122"/>
    </location>
</feature>
<dbReference type="InterPro" id="IPR009057">
    <property type="entry name" value="Homeodomain-like_sf"/>
</dbReference>
<evidence type="ECO:0000256" key="9">
    <source>
        <dbReference type="RuleBase" id="RU000682"/>
    </source>
</evidence>
<keyword evidence="3 8" id="KW-0238">DNA-binding</keyword>
<evidence type="ECO:0000256" key="12">
    <source>
        <dbReference type="SAM" id="MobiDB-lite"/>
    </source>
</evidence>
<dbReference type="Pfam" id="PF00046">
    <property type="entry name" value="Homeodomain"/>
    <property type="match status" value="1"/>
</dbReference>
<dbReference type="SMART" id="SM00389">
    <property type="entry name" value="HOX"/>
    <property type="match status" value="1"/>
</dbReference>
<evidence type="ECO:0000313" key="15">
    <source>
        <dbReference type="Proteomes" id="UP000593562"/>
    </source>
</evidence>
<evidence type="ECO:0000256" key="10">
    <source>
        <dbReference type="RuleBase" id="RU369038"/>
    </source>
</evidence>
<evidence type="ECO:0000256" key="6">
    <source>
        <dbReference type="ARBA" id="ARBA00023242"/>
    </source>
</evidence>
<dbReference type="GO" id="GO:0005634">
    <property type="term" value="C:nucleus"/>
    <property type="evidence" value="ECO:0007669"/>
    <property type="project" value="UniProtKB-SubCell"/>
</dbReference>
<feature type="compositionally biased region" description="Pro residues" evidence="12">
    <location>
        <begin position="137"/>
        <end position="146"/>
    </location>
</feature>
<name>A0A7J7C9C0_TRIWF</name>
<keyword evidence="5 10" id="KW-0804">Transcription</keyword>
<dbReference type="Proteomes" id="UP000593562">
    <property type="component" value="Unassembled WGS sequence"/>
</dbReference>
<dbReference type="GO" id="GO:0043565">
    <property type="term" value="F:sequence-specific DNA binding"/>
    <property type="evidence" value="ECO:0007669"/>
    <property type="project" value="TreeGrafter"/>
</dbReference>
<evidence type="ECO:0000256" key="7">
    <source>
        <dbReference type="ARBA" id="ARBA00025748"/>
    </source>
</evidence>
<dbReference type="AlphaFoldDB" id="A0A7J7C9C0"/>
<evidence type="ECO:0000256" key="5">
    <source>
        <dbReference type="ARBA" id="ARBA00023163"/>
    </source>
</evidence>
<dbReference type="PANTHER" id="PTHR24326:SF522">
    <property type="entry name" value="HOMEOBOX-LEUCINE ZIPPER PROTEIN ATHB-52"/>
    <property type="match status" value="1"/>
</dbReference>
<feature type="domain" description="Homeobox" evidence="13">
    <location>
        <begin position="22"/>
        <end position="82"/>
    </location>
</feature>
<comment type="caution">
    <text evidence="14">The sequence shown here is derived from an EMBL/GenBank/DDBJ whole genome shotgun (WGS) entry which is preliminary data.</text>
</comment>
<dbReference type="SUPFAM" id="SSF46689">
    <property type="entry name" value="Homeodomain-like"/>
    <property type="match status" value="1"/>
</dbReference>
<evidence type="ECO:0000256" key="11">
    <source>
        <dbReference type="SAM" id="Coils"/>
    </source>
</evidence>
<dbReference type="InterPro" id="IPR017970">
    <property type="entry name" value="Homeobox_CS"/>
</dbReference>
<evidence type="ECO:0000256" key="8">
    <source>
        <dbReference type="PROSITE-ProRule" id="PRU00108"/>
    </source>
</evidence>
<keyword evidence="6 8" id="KW-0539">Nucleus</keyword>
<feature type="region of interest" description="Disordered" evidence="12">
    <location>
        <begin position="132"/>
        <end position="168"/>
    </location>
</feature>
<evidence type="ECO:0000256" key="3">
    <source>
        <dbReference type="ARBA" id="ARBA00023125"/>
    </source>
</evidence>
<accession>A0A7J7C9C0</accession>
<dbReference type="CDD" id="cd00086">
    <property type="entry name" value="homeodomain"/>
    <property type="match status" value="1"/>
</dbReference>
<dbReference type="GO" id="GO:0045893">
    <property type="term" value="P:positive regulation of DNA-templated transcription"/>
    <property type="evidence" value="ECO:0007669"/>
    <property type="project" value="TreeGrafter"/>
</dbReference>
<evidence type="ECO:0000313" key="14">
    <source>
        <dbReference type="EMBL" id="KAF5730700.1"/>
    </source>
</evidence>
<evidence type="ECO:0000256" key="4">
    <source>
        <dbReference type="ARBA" id="ARBA00023155"/>
    </source>
</evidence>
<keyword evidence="2 10" id="KW-0805">Transcription regulation</keyword>
<reference evidence="14 15" key="1">
    <citation type="journal article" date="2020" name="Nat. Commun.">
        <title>Genome of Tripterygium wilfordii and identification of cytochrome P450 involved in triptolide biosynthesis.</title>
        <authorList>
            <person name="Tu L."/>
            <person name="Su P."/>
            <person name="Zhang Z."/>
            <person name="Gao L."/>
            <person name="Wang J."/>
            <person name="Hu T."/>
            <person name="Zhou J."/>
            <person name="Zhang Y."/>
            <person name="Zhao Y."/>
            <person name="Liu Y."/>
            <person name="Song Y."/>
            <person name="Tong Y."/>
            <person name="Lu Y."/>
            <person name="Yang J."/>
            <person name="Xu C."/>
            <person name="Jia M."/>
            <person name="Peters R.J."/>
            <person name="Huang L."/>
            <person name="Gao W."/>
        </authorList>
    </citation>
    <scope>NUCLEOTIDE SEQUENCE [LARGE SCALE GENOMIC DNA]</scope>
    <source>
        <strain evidence="15">cv. XIE 37</strain>
        <tissue evidence="14">Leaf</tissue>
    </source>
</reference>
<comment type="function">
    <text evidence="10">Transcription factor.</text>
</comment>
<dbReference type="PANTHER" id="PTHR24326">
    <property type="entry name" value="HOMEOBOX-LEUCINE ZIPPER PROTEIN"/>
    <property type="match status" value="1"/>
</dbReference>
<keyword evidence="4 8" id="KW-0371">Homeobox</keyword>
<evidence type="ECO:0000259" key="13">
    <source>
        <dbReference type="PROSITE" id="PS50071"/>
    </source>
</evidence>
<keyword evidence="15" id="KW-1185">Reference proteome</keyword>
<comment type="similarity">
    <text evidence="7 10">Belongs to the HD-ZIP homeobox family. Class I subfamily.</text>
</comment>
<feature type="compositionally biased region" description="Polar residues" evidence="12">
    <location>
        <begin position="149"/>
        <end position="167"/>
    </location>
</feature>
<dbReference type="GO" id="GO:0000981">
    <property type="term" value="F:DNA-binding transcription factor activity, RNA polymerase II-specific"/>
    <property type="evidence" value="ECO:0007669"/>
    <property type="project" value="UniProtKB-UniRule"/>
</dbReference>
<dbReference type="Gene3D" id="1.10.10.60">
    <property type="entry name" value="Homeodomain-like"/>
    <property type="match status" value="1"/>
</dbReference>
<evidence type="ECO:0000256" key="1">
    <source>
        <dbReference type="ARBA" id="ARBA00004123"/>
    </source>
</evidence>
<organism evidence="14 15">
    <name type="scientific">Tripterygium wilfordii</name>
    <name type="common">Thunder God vine</name>
    <dbReference type="NCBI Taxonomy" id="458696"/>
    <lineage>
        <taxon>Eukaryota</taxon>
        <taxon>Viridiplantae</taxon>
        <taxon>Streptophyta</taxon>
        <taxon>Embryophyta</taxon>
        <taxon>Tracheophyta</taxon>
        <taxon>Spermatophyta</taxon>
        <taxon>Magnoliopsida</taxon>
        <taxon>eudicotyledons</taxon>
        <taxon>Gunneridae</taxon>
        <taxon>Pentapetalae</taxon>
        <taxon>rosids</taxon>
        <taxon>fabids</taxon>
        <taxon>Celastrales</taxon>
        <taxon>Celastraceae</taxon>
        <taxon>Tripterygium</taxon>
    </lineage>
</organism>
<dbReference type="PROSITE" id="PS50071">
    <property type="entry name" value="HOMEOBOX_2"/>
    <property type="match status" value="1"/>
</dbReference>
<dbReference type="EMBL" id="JAAARO010000019">
    <property type="protein sequence ID" value="KAF5730700.1"/>
    <property type="molecule type" value="Genomic_DNA"/>
</dbReference>
<dbReference type="PROSITE" id="PS00027">
    <property type="entry name" value="HOMEOBOX_1"/>
    <property type="match status" value="1"/>
</dbReference>
<dbReference type="OrthoDB" id="6159439at2759"/>
<protein>
    <recommendedName>
        <fullName evidence="10">Homeobox-leucine zipper protein</fullName>
    </recommendedName>
    <alternativeName>
        <fullName evidence="10">HD-ZIP protein</fullName>
    </alternativeName>
    <alternativeName>
        <fullName evidence="10">Homeodomain transcription factor</fullName>
    </alternativeName>
</protein>
<comment type="subcellular location">
    <subcellularLocation>
        <location evidence="1 8 9">Nucleus</location>
    </subcellularLocation>
</comment>
<evidence type="ECO:0000256" key="2">
    <source>
        <dbReference type="ARBA" id="ARBA00023015"/>
    </source>
</evidence>
<keyword evidence="11" id="KW-0175">Coiled coil</keyword>
<dbReference type="InterPro" id="IPR045224">
    <property type="entry name" value="HDZip_class_I_plant"/>
</dbReference>
<dbReference type="InParanoid" id="A0A7J7C9C0"/>
<sequence>MDFFLTQNQSKTQKHHNYTPNYTKNMAKKRLTRDQVRLLERSFTTNKKLEPELKLQLSTQLGVPPRQVAIWYQNKRARWKTQSLEIDYNTLQVKLQHALLEKSKLERQVMELQGELRRAQEMMHQFGFTYQKVDHPQAPPPPPPPHDVSCNNSSDEGGGSSLNNDQDVNGGEVLQMEDLYAFLIGGGGGSIWT</sequence>
<gene>
    <name evidence="14" type="ORF">HS088_TW19G00295</name>
</gene>